<evidence type="ECO:0000313" key="1">
    <source>
        <dbReference type="EMBL" id="KAL3853423.1"/>
    </source>
</evidence>
<dbReference type="AlphaFoldDB" id="A0ABD3UYI3"/>
<organism evidence="1 2">
    <name type="scientific">Sinanodonta woodiana</name>
    <name type="common">Chinese pond mussel</name>
    <name type="synonym">Anodonta woodiana</name>
    <dbReference type="NCBI Taxonomy" id="1069815"/>
    <lineage>
        <taxon>Eukaryota</taxon>
        <taxon>Metazoa</taxon>
        <taxon>Spiralia</taxon>
        <taxon>Lophotrochozoa</taxon>
        <taxon>Mollusca</taxon>
        <taxon>Bivalvia</taxon>
        <taxon>Autobranchia</taxon>
        <taxon>Heteroconchia</taxon>
        <taxon>Palaeoheterodonta</taxon>
        <taxon>Unionida</taxon>
        <taxon>Unionoidea</taxon>
        <taxon>Unionidae</taxon>
        <taxon>Unioninae</taxon>
        <taxon>Sinanodonta</taxon>
    </lineage>
</organism>
<name>A0ABD3UYI3_SINWO</name>
<gene>
    <name evidence="1" type="ORF">ACJMK2_016961</name>
</gene>
<sequence>MCPVGMNPEQCFYSHLSMYIKLQNSLTDPVSLRNIGKRNTYELQQVVPNRDNFIDIDDSVIDDVVNPFWMRSDLSPRFGTDGDLISSETDAYNLNGNDFLAVVYRPIESEKKEDEVAYSANTNDESIGRIVKKSGIICPPGMKRIQCYDNVLAYYIRLLKMIGDQ</sequence>
<comment type="caution">
    <text evidence="1">The sequence shown here is derived from an EMBL/GenBank/DDBJ whole genome shotgun (WGS) entry which is preliminary data.</text>
</comment>
<keyword evidence="2" id="KW-1185">Reference proteome</keyword>
<evidence type="ECO:0000313" key="2">
    <source>
        <dbReference type="Proteomes" id="UP001634394"/>
    </source>
</evidence>
<dbReference type="EMBL" id="JBJQND010000015">
    <property type="protein sequence ID" value="KAL3853423.1"/>
    <property type="molecule type" value="Genomic_DNA"/>
</dbReference>
<accession>A0ABD3UYI3</accession>
<dbReference type="Proteomes" id="UP001634394">
    <property type="component" value="Unassembled WGS sequence"/>
</dbReference>
<protein>
    <submittedName>
        <fullName evidence="1">Uncharacterized protein</fullName>
    </submittedName>
</protein>
<reference evidence="1 2" key="1">
    <citation type="submission" date="2024-11" db="EMBL/GenBank/DDBJ databases">
        <title>Chromosome-level genome assembly of the freshwater bivalve Anodonta woodiana.</title>
        <authorList>
            <person name="Chen X."/>
        </authorList>
    </citation>
    <scope>NUCLEOTIDE SEQUENCE [LARGE SCALE GENOMIC DNA]</scope>
    <source>
        <strain evidence="1">MN2024</strain>
        <tissue evidence="1">Gills</tissue>
    </source>
</reference>
<proteinExistence type="predicted"/>